<organism evidence="5 6">
    <name type="scientific">Candidatus Tanganyikabacteria bacterium</name>
    <dbReference type="NCBI Taxonomy" id="2961651"/>
    <lineage>
        <taxon>Bacteria</taxon>
        <taxon>Bacillati</taxon>
        <taxon>Candidatus Sericytochromatia</taxon>
        <taxon>Candidatus Tanganyikabacteria</taxon>
    </lineage>
</organism>
<evidence type="ECO:0000259" key="4">
    <source>
        <dbReference type="SMART" id="SM00563"/>
    </source>
</evidence>
<dbReference type="PANTHER" id="PTHR10434">
    <property type="entry name" value="1-ACYL-SN-GLYCEROL-3-PHOSPHATE ACYLTRANSFERASE"/>
    <property type="match status" value="1"/>
</dbReference>
<gene>
    <name evidence="5" type="ORF">FJZ00_10970</name>
</gene>
<evidence type="ECO:0000256" key="1">
    <source>
        <dbReference type="ARBA" id="ARBA00022679"/>
    </source>
</evidence>
<dbReference type="SMART" id="SM00563">
    <property type="entry name" value="PlsC"/>
    <property type="match status" value="1"/>
</dbReference>
<dbReference type="EMBL" id="VGJX01000670">
    <property type="protein sequence ID" value="MBM3275666.1"/>
    <property type="molecule type" value="Genomic_DNA"/>
</dbReference>
<dbReference type="GO" id="GO:0003841">
    <property type="term" value="F:1-acylglycerol-3-phosphate O-acyltransferase activity"/>
    <property type="evidence" value="ECO:0007669"/>
    <property type="project" value="TreeGrafter"/>
</dbReference>
<proteinExistence type="predicted"/>
<comment type="caution">
    <text evidence="5">The sequence shown here is derived from an EMBL/GenBank/DDBJ whole genome shotgun (WGS) entry which is preliminary data.</text>
</comment>
<keyword evidence="3" id="KW-0812">Transmembrane</keyword>
<keyword evidence="3" id="KW-0472">Membrane</keyword>
<evidence type="ECO:0000256" key="2">
    <source>
        <dbReference type="ARBA" id="ARBA00023315"/>
    </source>
</evidence>
<dbReference type="AlphaFoldDB" id="A0A937X421"/>
<evidence type="ECO:0000313" key="6">
    <source>
        <dbReference type="Proteomes" id="UP000703893"/>
    </source>
</evidence>
<dbReference type="GO" id="GO:0006654">
    <property type="term" value="P:phosphatidic acid biosynthetic process"/>
    <property type="evidence" value="ECO:0007669"/>
    <property type="project" value="TreeGrafter"/>
</dbReference>
<dbReference type="SUPFAM" id="SSF69593">
    <property type="entry name" value="Glycerol-3-phosphate (1)-acyltransferase"/>
    <property type="match status" value="1"/>
</dbReference>
<dbReference type="InterPro" id="IPR002123">
    <property type="entry name" value="Plipid/glycerol_acylTrfase"/>
</dbReference>
<keyword evidence="3" id="KW-1133">Transmembrane helix</keyword>
<keyword evidence="2 5" id="KW-0012">Acyltransferase</keyword>
<protein>
    <submittedName>
        <fullName evidence="5">1-acyl-sn-glycerol-3-phosphate acyltransferase</fullName>
    </submittedName>
</protein>
<feature type="transmembrane region" description="Helical" evidence="3">
    <location>
        <begin position="6"/>
        <end position="25"/>
    </location>
</feature>
<sequence>MYAWLWAAVFAVFGLPIIAGIIVALPREAAWRLIGRIARFALAMIGIRVRLGGAEYLQAGRNYVVMGNHVSFLDIFLFAAAFPRPVIAVEKRENFRLPIYGWLVARWGNVPIHREDRDEAIKAMDEARARVGAIDCSLVVMPEGTRTRTGEMGPFKRGGFHLAVQSGLSILPFTFIGAYDVHPTGTWRFRPGTVALQMHPPIDPSHYGIAGLDQLMGAVRDAIA</sequence>
<accession>A0A937X421</accession>
<feature type="domain" description="Phospholipid/glycerol acyltransferase" evidence="4">
    <location>
        <begin position="63"/>
        <end position="178"/>
    </location>
</feature>
<name>A0A937X421_9BACT</name>
<dbReference type="PANTHER" id="PTHR10434:SF11">
    <property type="entry name" value="1-ACYL-SN-GLYCEROL-3-PHOSPHATE ACYLTRANSFERASE"/>
    <property type="match status" value="1"/>
</dbReference>
<evidence type="ECO:0000256" key="3">
    <source>
        <dbReference type="SAM" id="Phobius"/>
    </source>
</evidence>
<evidence type="ECO:0000313" key="5">
    <source>
        <dbReference type="EMBL" id="MBM3275666.1"/>
    </source>
</evidence>
<dbReference type="Pfam" id="PF01553">
    <property type="entry name" value="Acyltransferase"/>
    <property type="match status" value="1"/>
</dbReference>
<dbReference type="Proteomes" id="UP000703893">
    <property type="component" value="Unassembled WGS sequence"/>
</dbReference>
<reference evidence="5 6" key="1">
    <citation type="submission" date="2019-03" db="EMBL/GenBank/DDBJ databases">
        <title>Lake Tanganyika Metagenome-Assembled Genomes (MAGs).</title>
        <authorList>
            <person name="Tran P."/>
        </authorList>
    </citation>
    <scope>NUCLEOTIDE SEQUENCE [LARGE SCALE GENOMIC DNA]</scope>
    <source>
        <strain evidence="5">K_DeepCast_65m_m2_236</strain>
    </source>
</reference>
<keyword evidence="1" id="KW-0808">Transferase</keyword>
<dbReference type="CDD" id="cd07989">
    <property type="entry name" value="LPLAT_AGPAT-like"/>
    <property type="match status" value="1"/>
</dbReference>